<dbReference type="InterPro" id="IPR010376">
    <property type="entry name" value="GBBH-like_N"/>
</dbReference>
<dbReference type="Gene3D" id="3.30.2020.30">
    <property type="match status" value="1"/>
</dbReference>
<feature type="domain" description="Gamma-butyrobetaine hydroxylase-like N-terminal" evidence="3">
    <location>
        <begin position="16"/>
        <end position="100"/>
    </location>
</feature>
<protein>
    <recommendedName>
        <fullName evidence="3">Gamma-butyrobetaine hydroxylase-like N-terminal domain-containing protein</fullName>
    </recommendedName>
</protein>
<gene>
    <name evidence="4" type="ORF">Thini_2791</name>
</gene>
<evidence type="ECO:0000313" key="4">
    <source>
        <dbReference type="EMBL" id="EIJ35328.1"/>
    </source>
</evidence>
<dbReference type="EMBL" id="JH651384">
    <property type="protein sequence ID" value="EIJ35328.1"/>
    <property type="molecule type" value="Genomic_DNA"/>
</dbReference>
<accession>A0A656HEI1</accession>
<name>A0A656HEI1_THINJ</name>
<evidence type="ECO:0000256" key="2">
    <source>
        <dbReference type="ARBA" id="ARBA00023004"/>
    </source>
</evidence>
<sequence>MQYAPTVRFEMTPIDITLNQKTRELLITWPGDEVHALSCEYLRVNSPSAEVRGHGPGQEKLQIGKEDVNIKGIEPVGHYAVQLTFDDNHDSGIYDWNLLYDLGKNMEQYWAEYLAKLEAAGYQRKAPGQVI</sequence>
<keyword evidence="2" id="KW-0408">Iron</keyword>
<dbReference type="GO" id="GO:0046872">
    <property type="term" value="F:metal ion binding"/>
    <property type="evidence" value="ECO:0007669"/>
    <property type="project" value="UniProtKB-KW"/>
</dbReference>
<dbReference type="InterPro" id="IPR038492">
    <property type="entry name" value="GBBH-like_N_sf"/>
</dbReference>
<keyword evidence="1" id="KW-0479">Metal-binding</keyword>
<dbReference type="PANTHER" id="PTHR35303">
    <property type="entry name" value="OS02G0197800 PROTEIN"/>
    <property type="match status" value="1"/>
</dbReference>
<reference evidence="5" key="1">
    <citation type="journal article" date="2011" name="Stand. Genomic Sci.">
        <title>Genome sequence of the filamentous, gliding Thiothrix nivea neotype strain (JP2(T)).</title>
        <authorList>
            <person name="Lapidus A."/>
            <person name="Nolan M."/>
            <person name="Lucas S."/>
            <person name="Glavina Del Rio T."/>
            <person name="Tice H."/>
            <person name="Cheng J.F."/>
            <person name="Tapia R."/>
            <person name="Han C."/>
            <person name="Goodwin L."/>
            <person name="Pitluck S."/>
            <person name="Liolios K."/>
            <person name="Pagani I."/>
            <person name="Ivanova N."/>
            <person name="Huntemann M."/>
            <person name="Mavromatis K."/>
            <person name="Mikhailova N."/>
            <person name="Pati A."/>
            <person name="Chen A."/>
            <person name="Palaniappan K."/>
            <person name="Land M."/>
            <person name="Brambilla E.M."/>
            <person name="Rohde M."/>
            <person name="Abt B."/>
            <person name="Verbarg S."/>
            <person name="Goker M."/>
            <person name="Bristow J."/>
            <person name="Eisen J.A."/>
            <person name="Markowitz V."/>
            <person name="Hugenholtz P."/>
            <person name="Kyrpides N.C."/>
            <person name="Klenk H.P."/>
            <person name="Woyke T."/>
        </authorList>
    </citation>
    <scope>NUCLEOTIDE SEQUENCE [LARGE SCALE GENOMIC DNA]</scope>
    <source>
        <strain evidence="5">ATCC 35100 / DSM 5205 / JP2</strain>
    </source>
</reference>
<proteinExistence type="predicted"/>
<evidence type="ECO:0000259" key="3">
    <source>
        <dbReference type="Pfam" id="PF06155"/>
    </source>
</evidence>
<dbReference type="AlphaFoldDB" id="A0A656HEI1"/>
<keyword evidence="5" id="KW-1185">Reference proteome</keyword>
<evidence type="ECO:0000313" key="5">
    <source>
        <dbReference type="Proteomes" id="UP000005317"/>
    </source>
</evidence>
<dbReference type="Proteomes" id="UP000005317">
    <property type="component" value="Unassembled WGS sequence"/>
</dbReference>
<organism evidence="4 5">
    <name type="scientific">Thiothrix nivea (strain ATCC 35100 / DSM 5205 / JP2)</name>
    <dbReference type="NCBI Taxonomy" id="870187"/>
    <lineage>
        <taxon>Bacteria</taxon>
        <taxon>Pseudomonadati</taxon>
        <taxon>Pseudomonadota</taxon>
        <taxon>Gammaproteobacteria</taxon>
        <taxon>Thiotrichales</taxon>
        <taxon>Thiotrichaceae</taxon>
        <taxon>Thiothrix</taxon>
    </lineage>
</organism>
<evidence type="ECO:0000256" key="1">
    <source>
        <dbReference type="ARBA" id="ARBA00022723"/>
    </source>
</evidence>
<dbReference type="PANTHER" id="PTHR35303:SF5">
    <property type="entry name" value="OS02G0197800 PROTEIN"/>
    <property type="match status" value="1"/>
</dbReference>
<dbReference type="Pfam" id="PF06155">
    <property type="entry name" value="GBBH-like_N"/>
    <property type="match status" value="1"/>
</dbReference>